<evidence type="ECO:0000259" key="6">
    <source>
        <dbReference type="PROSITE" id="PS50850"/>
    </source>
</evidence>
<organism evidence="7 8">
    <name type="scientific">Actinoplanes flavus</name>
    <dbReference type="NCBI Taxonomy" id="2820290"/>
    <lineage>
        <taxon>Bacteria</taxon>
        <taxon>Bacillati</taxon>
        <taxon>Actinomycetota</taxon>
        <taxon>Actinomycetes</taxon>
        <taxon>Micromonosporales</taxon>
        <taxon>Micromonosporaceae</taxon>
        <taxon>Actinoplanes</taxon>
    </lineage>
</organism>
<keyword evidence="4 5" id="KW-0472">Membrane</keyword>
<reference evidence="7 8" key="1">
    <citation type="submission" date="2021-03" db="EMBL/GenBank/DDBJ databases">
        <title>Actinoplanes flavus sp. nov., a novel actinomycete isolated from Coconut Palm rhizosphere soil.</title>
        <authorList>
            <person name="Luo X."/>
        </authorList>
    </citation>
    <scope>NUCLEOTIDE SEQUENCE [LARGE SCALE GENOMIC DNA]</scope>
    <source>
        <strain evidence="7 8">NEAU-H7</strain>
    </source>
</reference>
<evidence type="ECO:0000256" key="1">
    <source>
        <dbReference type="ARBA" id="ARBA00004651"/>
    </source>
</evidence>
<feature type="transmembrane region" description="Helical" evidence="5">
    <location>
        <begin position="257"/>
        <end position="280"/>
    </location>
</feature>
<evidence type="ECO:0000256" key="3">
    <source>
        <dbReference type="ARBA" id="ARBA00022989"/>
    </source>
</evidence>
<keyword evidence="8" id="KW-1185">Reference proteome</keyword>
<dbReference type="SUPFAM" id="SSF103473">
    <property type="entry name" value="MFS general substrate transporter"/>
    <property type="match status" value="1"/>
</dbReference>
<feature type="transmembrane region" description="Helical" evidence="5">
    <location>
        <begin position="380"/>
        <end position="401"/>
    </location>
</feature>
<evidence type="ECO:0000256" key="5">
    <source>
        <dbReference type="SAM" id="Phobius"/>
    </source>
</evidence>
<gene>
    <name evidence="7" type="ORF">J5X75_37950</name>
</gene>
<name>A0ABS3UXI9_9ACTN</name>
<dbReference type="PROSITE" id="PS50850">
    <property type="entry name" value="MFS"/>
    <property type="match status" value="1"/>
</dbReference>
<feature type="transmembrane region" description="Helical" evidence="5">
    <location>
        <begin position="100"/>
        <end position="121"/>
    </location>
</feature>
<feature type="transmembrane region" description="Helical" evidence="5">
    <location>
        <begin position="12"/>
        <end position="33"/>
    </location>
</feature>
<dbReference type="Gene3D" id="1.20.1250.20">
    <property type="entry name" value="MFS general substrate transporter like domains"/>
    <property type="match status" value="1"/>
</dbReference>
<feature type="transmembrane region" description="Helical" evidence="5">
    <location>
        <begin position="292"/>
        <end position="312"/>
    </location>
</feature>
<feature type="transmembrane region" description="Helical" evidence="5">
    <location>
        <begin position="318"/>
        <end position="339"/>
    </location>
</feature>
<evidence type="ECO:0000256" key="2">
    <source>
        <dbReference type="ARBA" id="ARBA00022692"/>
    </source>
</evidence>
<dbReference type="InterPro" id="IPR020846">
    <property type="entry name" value="MFS_dom"/>
</dbReference>
<evidence type="ECO:0000313" key="7">
    <source>
        <dbReference type="EMBL" id="MBO3743297.1"/>
    </source>
</evidence>
<dbReference type="RefSeq" id="WP_208472548.1">
    <property type="nucleotide sequence ID" value="NZ_JAGFNS010000037.1"/>
</dbReference>
<dbReference type="CDD" id="cd17370">
    <property type="entry name" value="MFS_MJ1317_like"/>
    <property type="match status" value="1"/>
</dbReference>
<comment type="subcellular location">
    <subcellularLocation>
        <location evidence="1">Cell membrane</location>
        <topology evidence="1">Multi-pass membrane protein</topology>
    </subcellularLocation>
</comment>
<dbReference type="Proteomes" id="UP000679690">
    <property type="component" value="Unassembled WGS sequence"/>
</dbReference>
<dbReference type="Pfam" id="PF07690">
    <property type="entry name" value="MFS_1"/>
    <property type="match status" value="2"/>
</dbReference>
<sequence length="408" mass="41721">MYVTIRDRPADGAGATAGKVSATVLLLGTVSLLTDVSSEMVASVLPLYLTAAVGLNPVAFGFLDGMYQGVSAFLRIAGGYAGDRGGQPKWVAVVGYGASAISRIAMLAATGFAAITAVVTADRLGKGLRTAPRDALIAEASDPAMLGRAFGVHRALDTVGAALGPLVAFALLWSVPGSYDSIFVVSFAFAVVGLAVLVLFVPNLRTAGATARIGLRNAVREIGRRGLRGPLLAAGMLGLLTVGDGFLYLTLQDRDDFAAVWFPLLYVGTNVAYLALAVPLGRLADRVGRARVLVAGHVALVVCYLLGAFPSGGIGSTVTVLLLLGVFYAATDGVLPALISRLAPARARGSAIAAAQTVVALARFASSLLFGLLWSVGGPASSLLLFAALLTAAIPVAAWMLRGAEVAR</sequence>
<feature type="transmembrane region" description="Helical" evidence="5">
    <location>
        <begin position="181"/>
        <end position="202"/>
    </location>
</feature>
<feature type="transmembrane region" description="Helical" evidence="5">
    <location>
        <begin position="230"/>
        <end position="251"/>
    </location>
</feature>
<feature type="transmembrane region" description="Helical" evidence="5">
    <location>
        <begin position="155"/>
        <end position="175"/>
    </location>
</feature>
<protein>
    <submittedName>
        <fullName evidence="7">MFS transporter</fullName>
    </submittedName>
</protein>
<dbReference type="EMBL" id="JAGFNS010000037">
    <property type="protein sequence ID" value="MBO3743297.1"/>
    <property type="molecule type" value="Genomic_DNA"/>
</dbReference>
<evidence type="ECO:0000313" key="8">
    <source>
        <dbReference type="Proteomes" id="UP000679690"/>
    </source>
</evidence>
<evidence type="ECO:0000256" key="4">
    <source>
        <dbReference type="ARBA" id="ARBA00023136"/>
    </source>
</evidence>
<feature type="domain" description="Major facilitator superfamily (MFS) profile" evidence="6">
    <location>
        <begin position="23"/>
        <end position="405"/>
    </location>
</feature>
<comment type="caution">
    <text evidence="7">The sequence shown here is derived from an EMBL/GenBank/DDBJ whole genome shotgun (WGS) entry which is preliminary data.</text>
</comment>
<proteinExistence type="predicted"/>
<dbReference type="InterPro" id="IPR036259">
    <property type="entry name" value="MFS_trans_sf"/>
</dbReference>
<accession>A0ABS3UXI9</accession>
<keyword evidence="2 5" id="KW-0812">Transmembrane</keyword>
<dbReference type="InterPro" id="IPR011701">
    <property type="entry name" value="MFS"/>
</dbReference>
<dbReference type="PANTHER" id="PTHR23518:SF2">
    <property type="entry name" value="MAJOR FACILITATOR SUPERFAMILY TRANSPORTER"/>
    <property type="match status" value="1"/>
</dbReference>
<keyword evidence="3 5" id="KW-1133">Transmembrane helix</keyword>
<feature type="transmembrane region" description="Helical" evidence="5">
    <location>
        <begin position="45"/>
        <end position="63"/>
    </location>
</feature>
<dbReference type="PANTHER" id="PTHR23518">
    <property type="entry name" value="C-METHYLTRANSFERASE"/>
    <property type="match status" value="1"/>
</dbReference>
<feature type="transmembrane region" description="Helical" evidence="5">
    <location>
        <begin position="351"/>
        <end position="374"/>
    </location>
</feature>